<dbReference type="AlphaFoldDB" id="W1PQM8"/>
<proteinExistence type="predicted"/>
<dbReference type="EMBL" id="KI392852">
    <property type="protein sequence ID" value="ERN10363.1"/>
    <property type="molecule type" value="Genomic_DNA"/>
</dbReference>
<evidence type="ECO:0000313" key="1">
    <source>
        <dbReference type="EMBL" id="ERN10363.1"/>
    </source>
</evidence>
<dbReference type="Gramene" id="ERN10363">
    <property type="protein sequence ID" value="ERN10363"/>
    <property type="gene ID" value="AMTR_s00026p00102510"/>
</dbReference>
<keyword evidence="2" id="KW-1185">Reference proteome</keyword>
<accession>W1PQM8</accession>
<organism evidence="1 2">
    <name type="scientific">Amborella trichopoda</name>
    <dbReference type="NCBI Taxonomy" id="13333"/>
    <lineage>
        <taxon>Eukaryota</taxon>
        <taxon>Viridiplantae</taxon>
        <taxon>Streptophyta</taxon>
        <taxon>Embryophyta</taxon>
        <taxon>Tracheophyta</taxon>
        <taxon>Spermatophyta</taxon>
        <taxon>Magnoliopsida</taxon>
        <taxon>Amborellales</taxon>
        <taxon>Amborellaceae</taxon>
        <taxon>Amborella</taxon>
    </lineage>
</organism>
<gene>
    <name evidence="1" type="ORF">AMTR_s00026p00102510</name>
</gene>
<dbReference type="HOGENOM" id="CLU_2213476_0_0_1"/>
<name>W1PQM8_AMBTC</name>
<dbReference type="Proteomes" id="UP000017836">
    <property type="component" value="Unassembled WGS sequence"/>
</dbReference>
<protein>
    <submittedName>
        <fullName evidence="1">Uncharacterized protein</fullName>
    </submittedName>
</protein>
<reference evidence="2" key="1">
    <citation type="journal article" date="2013" name="Science">
        <title>The Amborella genome and the evolution of flowering plants.</title>
        <authorList>
            <consortium name="Amborella Genome Project"/>
        </authorList>
    </citation>
    <scope>NUCLEOTIDE SEQUENCE [LARGE SCALE GENOMIC DNA]</scope>
</reference>
<evidence type="ECO:0000313" key="2">
    <source>
        <dbReference type="Proteomes" id="UP000017836"/>
    </source>
</evidence>
<sequence>MEAKKEVKDKRASSSSTSSKFLRFIRYYELYDIVRTIVEPALESDNLFEKVKLGLCKLAGDVNTTSENLSHILAPSPSTHYSVAEDEVCGCIRSVDASPFVLDPPCVRAVE</sequence>